<dbReference type="AlphaFoldDB" id="A0A6G1IIJ2"/>
<reference evidence="1" key="1">
    <citation type="journal article" date="2020" name="Stud. Mycol.">
        <title>101 Dothideomycetes genomes: a test case for predicting lifestyles and emergence of pathogens.</title>
        <authorList>
            <person name="Haridas S."/>
            <person name="Albert R."/>
            <person name="Binder M."/>
            <person name="Bloem J."/>
            <person name="Labutti K."/>
            <person name="Salamov A."/>
            <person name="Andreopoulos B."/>
            <person name="Baker S."/>
            <person name="Barry K."/>
            <person name="Bills G."/>
            <person name="Bluhm B."/>
            <person name="Cannon C."/>
            <person name="Castanera R."/>
            <person name="Culley D."/>
            <person name="Daum C."/>
            <person name="Ezra D."/>
            <person name="Gonzalez J."/>
            <person name="Henrissat B."/>
            <person name="Kuo A."/>
            <person name="Liang C."/>
            <person name="Lipzen A."/>
            <person name="Lutzoni F."/>
            <person name="Magnuson J."/>
            <person name="Mondo S."/>
            <person name="Nolan M."/>
            <person name="Ohm R."/>
            <person name="Pangilinan J."/>
            <person name="Park H.-J."/>
            <person name="Ramirez L."/>
            <person name="Alfaro M."/>
            <person name="Sun H."/>
            <person name="Tritt A."/>
            <person name="Yoshinaga Y."/>
            <person name="Zwiers L.-H."/>
            <person name="Turgeon B."/>
            <person name="Goodwin S."/>
            <person name="Spatafora J."/>
            <person name="Crous P."/>
            <person name="Grigoriev I."/>
        </authorList>
    </citation>
    <scope>NUCLEOTIDE SEQUENCE</scope>
    <source>
        <strain evidence="1">CBS 122367</strain>
    </source>
</reference>
<evidence type="ECO:0000313" key="2">
    <source>
        <dbReference type="Proteomes" id="UP000799291"/>
    </source>
</evidence>
<accession>A0A6G1IIJ2</accession>
<sequence>MTNRSHLRSRIVLQFRSHHKQHRRYLHIRRLLGPRPVVWRRLQDLEAQTQGAERARAGRHCRCRSRSVVGPQRQGRGSEGGGFLICAAVGGGLSLYERKVAMCLEERNSSRSARRKILKHCTLQREEVM</sequence>
<dbReference type="Proteomes" id="UP000799291">
    <property type="component" value="Unassembled WGS sequence"/>
</dbReference>
<dbReference type="EMBL" id="MU005615">
    <property type="protein sequence ID" value="KAF2678042.1"/>
    <property type="molecule type" value="Genomic_DNA"/>
</dbReference>
<protein>
    <submittedName>
        <fullName evidence="1">Uncharacterized protein</fullName>
    </submittedName>
</protein>
<proteinExistence type="predicted"/>
<evidence type="ECO:0000313" key="1">
    <source>
        <dbReference type="EMBL" id="KAF2678042.1"/>
    </source>
</evidence>
<name>A0A6G1IIJ2_9PLEO</name>
<organism evidence="1 2">
    <name type="scientific">Lentithecium fluviatile CBS 122367</name>
    <dbReference type="NCBI Taxonomy" id="1168545"/>
    <lineage>
        <taxon>Eukaryota</taxon>
        <taxon>Fungi</taxon>
        <taxon>Dikarya</taxon>
        <taxon>Ascomycota</taxon>
        <taxon>Pezizomycotina</taxon>
        <taxon>Dothideomycetes</taxon>
        <taxon>Pleosporomycetidae</taxon>
        <taxon>Pleosporales</taxon>
        <taxon>Massarineae</taxon>
        <taxon>Lentitheciaceae</taxon>
        <taxon>Lentithecium</taxon>
    </lineage>
</organism>
<gene>
    <name evidence="1" type="ORF">K458DRAFT_423453</name>
</gene>
<keyword evidence="2" id="KW-1185">Reference proteome</keyword>